<name>A0AAN0IPB7_AMPQE</name>
<dbReference type="GeneID" id="105313713"/>
<dbReference type="AlphaFoldDB" id="A0AAN0IPB7"/>
<evidence type="ECO:0000313" key="2">
    <source>
        <dbReference type="EnsemblMetazoa" id="XP_011405668.2"/>
    </source>
</evidence>
<evidence type="ECO:0000313" key="3">
    <source>
        <dbReference type="Proteomes" id="UP000007879"/>
    </source>
</evidence>
<dbReference type="RefSeq" id="XP_011405668.2">
    <property type="nucleotide sequence ID" value="XM_011407366.2"/>
</dbReference>
<evidence type="ECO:0000256" key="1">
    <source>
        <dbReference type="SAM" id="MobiDB-lite"/>
    </source>
</evidence>
<dbReference type="Proteomes" id="UP000007879">
    <property type="component" value="Unassembled WGS sequence"/>
</dbReference>
<reference evidence="3" key="1">
    <citation type="journal article" date="2010" name="Nature">
        <title>The Amphimedon queenslandica genome and the evolution of animal complexity.</title>
        <authorList>
            <person name="Srivastava M."/>
            <person name="Simakov O."/>
            <person name="Chapman J."/>
            <person name="Fahey B."/>
            <person name="Gauthier M.E."/>
            <person name="Mitros T."/>
            <person name="Richards G.S."/>
            <person name="Conaco C."/>
            <person name="Dacre M."/>
            <person name="Hellsten U."/>
            <person name="Larroux C."/>
            <person name="Putnam N.H."/>
            <person name="Stanke M."/>
            <person name="Adamska M."/>
            <person name="Darling A."/>
            <person name="Degnan S.M."/>
            <person name="Oakley T.H."/>
            <person name="Plachetzki D.C."/>
            <person name="Zhai Y."/>
            <person name="Adamski M."/>
            <person name="Calcino A."/>
            <person name="Cummins S.F."/>
            <person name="Goodstein D.M."/>
            <person name="Harris C."/>
            <person name="Jackson D.J."/>
            <person name="Leys S.P."/>
            <person name="Shu S."/>
            <person name="Woodcroft B.J."/>
            <person name="Vervoort M."/>
            <person name="Kosik K.S."/>
            <person name="Manning G."/>
            <person name="Degnan B.M."/>
            <person name="Rokhsar D.S."/>
        </authorList>
    </citation>
    <scope>NUCLEOTIDE SEQUENCE [LARGE SCALE GENOMIC DNA]</scope>
</reference>
<reference evidence="2" key="2">
    <citation type="submission" date="2024-06" db="UniProtKB">
        <authorList>
            <consortium name="EnsemblMetazoa"/>
        </authorList>
    </citation>
    <scope>IDENTIFICATION</scope>
</reference>
<protein>
    <recommendedName>
        <fullName evidence="4">P2X purinoceptor 7-like</fullName>
    </recommendedName>
</protein>
<dbReference type="PANTHER" id="PTHR36981:SF1">
    <property type="entry name" value="P2X PURINORECEPTOR 7 INTRACELLULAR DOMAIN-CONTAINING PROTEIN"/>
    <property type="match status" value="1"/>
</dbReference>
<dbReference type="PANTHER" id="PTHR36981">
    <property type="entry name" value="ZGC:195170"/>
    <property type="match status" value="1"/>
</dbReference>
<keyword evidence="3" id="KW-1185">Reference proteome</keyword>
<proteinExistence type="predicted"/>
<dbReference type="KEGG" id="aqu:105313713"/>
<sequence>MAMSSSDSEEEIIVDESDNIIPYNFEPVVSDDDDDESVSSDSSHEEDYRISNTTWCSCTHCVVMQTQRECLCCRAVQKVLDKIHEADDHQVKCITEHPGFAPVCLNIWVLQAAYSQYRQQYGNFNAPVHERHRYTTYR</sequence>
<organism evidence="2 3">
    <name type="scientific">Amphimedon queenslandica</name>
    <name type="common">Sponge</name>
    <dbReference type="NCBI Taxonomy" id="400682"/>
    <lineage>
        <taxon>Eukaryota</taxon>
        <taxon>Metazoa</taxon>
        <taxon>Porifera</taxon>
        <taxon>Demospongiae</taxon>
        <taxon>Heteroscleromorpha</taxon>
        <taxon>Haplosclerida</taxon>
        <taxon>Niphatidae</taxon>
        <taxon>Amphimedon</taxon>
    </lineage>
</organism>
<evidence type="ECO:0008006" key="4">
    <source>
        <dbReference type="Google" id="ProtNLM"/>
    </source>
</evidence>
<feature type="region of interest" description="Disordered" evidence="1">
    <location>
        <begin position="1"/>
        <end position="47"/>
    </location>
</feature>
<accession>A0AAN0IPB7</accession>
<feature type="compositionally biased region" description="Acidic residues" evidence="1">
    <location>
        <begin position="7"/>
        <end position="18"/>
    </location>
</feature>
<feature type="compositionally biased region" description="Acidic residues" evidence="1">
    <location>
        <begin position="29"/>
        <end position="38"/>
    </location>
</feature>
<dbReference type="EnsemblMetazoa" id="XM_011407366.2">
    <property type="protein sequence ID" value="XP_011405668.2"/>
    <property type="gene ID" value="LOC105313713"/>
</dbReference>